<dbReference type="CDD" id="cd01392">
    <property type="entry name" value="HTH_LacI"/>
    <property type="match status" value="1"/>
</dbReference>
<dbReference type="OrthoDB" id="9785139at2"/>
<evidence type="ECO:0000313" key="5">
    <source>
        <dbReference type="EMBL" id="SKC81398.1"/>
    </source>
</evidence>
<keyword evidence="1" id="KW-0805">Transcription regulation</keyword>
<name>A0A1T5M0P8_9MICO</name>
<dbReference type="GO" id="GO:0000976">
    <property type="term" value="F:transcription cis-regulatory region binding"/>
    <property type="evidence" value="ECO:0007669"/>
    <property type="project" value="TreeGrafter"/>
</dbReference>
<proteinExistence type="predicted"/>
<protein>
    <submittedName>
        <fullName evidence="5">Regulatory protein, lacI family</fullName>
    </submittedName>
</protein>
<dbReference type="SUPFAM" id="SSF47413">
    <property type="entry name" value="lambda repressor-like DNA-binding domains"/>
    <property type="match status" value="1"/>
</dbReference>
<evidence type="ECO:0000256" key="3">
    <source>
        <dbReference type="ARBA" id="ARBA00023163"/>
    </source>
</evidence>
<dbReference type="EMBL" id="FUZQ01000008">
    <property type="protein sequence ID" value="SKC81398.1"/>
    <property type="molecule type" value="Genomic_DNA"/>
</dbReference>
<dbReference type="AlphaFoldDB" id="A0A1T5M0P8"/>
<dbReference type="Pfam" id="PF00356">
    <property type="entry name" value="LacI"/>
    <property type="match status" value="1"/>
</dbReference>
<dbReference type="GO" id="GO:0003700">
    <property type="term" value="F:DNA-binding transcription factor activity"/>
    <property type="evidence" value="ECO:0007669"/>
    <property type="project" value="TreeGrafter"/>
</dbReference>
<dbReference type="SUPFAM" id="SSF53822">
    <property type="entry name" value="Periplasmic binding protein-like I"/>
    <property type="match status" value="1"/>
</dbReference>
<evidence type="ECO:0000256" key="2">
    <source>
        <dbReference type="ARBA" id="ARBA00023125"/>
    </source>
</evidence>
<evidence type="ECO:0000256" key="1">
    <source>
        <dbReference type="ARBA" id="ARBA00023015"/>
    </source>
</evidence>
<evidence type="ECO:0000313" key="6">
    <source>
        <dbReference type="Proteomes" id="UP000189777"/>
    </source>
</evidence>
<dbReference type="STRING" id="526729.SAMN04324258_4228"/>
<dbReference type="PANTHER" id="PTHR30146:SF155">
    <property type="entry name" value="ALANINE RACEMASE"/>
    <property type="match status" value="1"/>
</dbReference>
<dbReference type="PROSITE" id="PS50932">
    <property type="entry name" value="HTH_LACI_2"/>
    <property type="match status" value="1"/>
</dbReference>
<evidence type="ECO:0000259" key="4">
    <source>
        <dbReference type="PROSITE" id="PS50932"/>
    </source>
</evidence>
<keyword evidence="6" id="KW-1185">Reference proteome</keyword>
<dbReference type="Gene3D" id="1.10.260.40">
    <property type="entry name" value="lambda repressor-like DNA-binding domains"/>
    <property type="match status" value="1"/>
</dbReference>
<dbReference type="InterPro" id="IPR028082">
    <property type="entry name" value="Peripla_BP_I"/>
</dbReference>
<dbReference type="InterPro" id="IPR000843">
    <property type="entry name" value="HTH_LacI"/>
</dbReference>
<dbReference type="PANTHER" id="PTHR30146">
    <property type="entry name" value="LACI-RELATED TRANSCRIPTIONAL REPRESSOR"/>
    <property type="match status" value="1"/>
</dbReference>
<dbReference type="Proteomes" id="UP000189777">
    <property type="component" value="Unassembled WGS sequence"/>
</dbReference>
<keyword evidence="2" id="KW-0238">DNA-binding</keyword>
<dbReference type="SMART" id="SM00354">
    <property type="entry name" value="HTH_LACI"/>
    <property type="match status" value="1"/>
</dbReference>
<organism evidence="5 6">
    <name type="scientific">Krasilnikoviella flava</name>
    <dbReference type="NCBI Taxonomy" id="526729"/>
    <lineage>
        <taxon>Bacteria</taxon>
        <taxon>Bacillati</taxon>
        <taxon>Actinomycetota</taxon>
        <taxon>Actinomycetes</taxon>
        <taxon>Micrococcales</taxon>
        <taxon>Promicromonosporaceae</taxon>
        <taxon>Krasilnikoviella</taxon>
    </lineage>
</organism>
<gene>
    <name evidence="5" type="ORF">SAMN04324258_4228</name>
</gene>
<reference evidence="5 6" key="1">
    <citation type="submission" date="2017-02" db="EMBL/GenBank/DDBJ databases">
        <authorList>
            <person name="Peterson S.W."/>
        </authorList>
    </citation>
    <scope>NUCLEOTIDE SEQUENCE [LARGE SCALE GENOMIC DNA]</scope>
    <source>
        <strain evidence="5 6">DSM 21481</strain>
    </source>
</reference>
<dbReference type="InterPro" id="IPR046335">
    <property type="entry name" value="LacI/GalR-like_sensor"/>
</dbReference>
<keyword evidence="3" id="KW-0804">Transcription</keyword>
<dbReference type="InterPro" id="IPR010982">
    <property type="entry name" value="Lambda_DNA-bd_dom_sf"/>
</dbReference>
<sequence>MAVPNPPTSRDVARLAGVSQATVSYALTGRGTIAAATRERVLRVAESIGYRPNLAARSMRTRRSGRLAVVTGATLDNQLRLLAGAGEVAEAAGFVMETHTVDGTVEERTARVCDLAGSRQYEGILTLVPVLPEALSEPSDDAPAGQDDGATPVVAEATFDEQMRTLGDLADASTVEVFVEALVAAGYRRFVHVAGPEQFASARARRDVYVTSVARAAADPATPDVVSLGVLGGSWSGDDARRAVAEIPADALPVAVVAANDFLAAGVLRGAAERGWSVPGDLVVTGWDNVEMGAFMMPSLTTVAVDFPEAGRAVMRRLVAAIRGEPRPGPGRPIHRIVWRESSGDLPGVAPGPAPGPPR</sequence>
<feature type="domain" description="HTH lacI-type" evidence="4">
    <location>
        <begin position="7"/>
        <end position="61"/>
    </location>
</feature>
<accession>A0A1T5M0P8</accession>
<dbReference type="Gene3D" id="3.40.50.2300">
    <property type="match status" value="2"/>
</dbReference>
<dbReference type="Pfam" id="PF13377">
    <property type="entry name" value="Peripla_BP_3"/>
    <property type="match status" value="1"/>
</dbReference>